<dbReference type="Pfam" id="PF03358">
    <property type="entry name" value="FMN_red"/>
    <property type="match status" value="1"/>
</dbReference>
<evidence type="ECO:0000256" key="1">
    <source>
        <dbReference type="ARBA" id="ARBA00022630"/>
    </source>
</evidence>
<evidence type="ECO:0000256" key="2">
    <source>
        <dbReference type="ARBA" id="ARBA00022643"/>
    </source>
</evidence>
<dbReference type="InterPro" id="IPR005025">
    <property type="entry name" value="FMN_Rdtase-like_dom"/>
</dbReference>
<feature type="domain" description="NADPH-dependent FMN reductase-like" evidence="3">
    <location>
        <begin position="1"/>
        <end position="134"/>
    </location>
</feature>
<reference evidence="4 5" key="1">
    <citation type="submission" date="2019-11" db="EMBL/GenBank/DDBJ databases">
        <title>Comparative genomics of hydrocarbon-degrading Desulfosarcina strains.</title>
        <authorList>
            <person name="Watanabe M."/>
            <person name="Kojima H."/>
            <person name="Fukui M."/>
        </authorList>
    </citation>
    <scope>NUCLEOTIDE SEQUENCE [LARGE SCALE GENOMIC DNA]</scope>
    <source>
        <strain evidence="4 5">PL12</strain>
    </source>
</reference>
<dbReference type="InterPro" id="IPR051796">
    <property type="entry name" value="ISF_SsuE-like"/>
</dbReference>
<keyword evidence="5" id="KW-1185">Reference proteome</keyword>
<dbReference type="OrthoDB" id="6398207at2"/>
<accession>A0A5K7YGI9</accession>
<keyword evidence="1" id="KW-0285">Flavoprotein</keyword>
<dbReference type="PANTHER" id="PTHR43278:SF2">
    <property type="entry name" value="IRON-SULFUR FLAVOPROTEIN"/>
    <property type="match status" value="1"/>
</dbReference>
<gene>
    <name evidence="4" type="ORF">DSCA_16130</name>
</gene>
<keyword evidence="2" id="KW-0288">FMN</keyword>
<dbReference type="KEGG" id="dalk:DSCA_16130"/>
<dbReference type="AlphaFoldDB" id="A0A5K7YGI9"/>
<dbReference type="InterPro" id="IPR029039">
    <property type="entry name" value="Flavoprotein-like_sf"/>
</dbReference>
<dbReference type="RefSeq" id="WP_155315915.1">
    <property type="nucleotide sequence ID" value="NZ_AP021874.1"/>
</dbReference>
<dbReference type="SUPFAM" id="SSF52218">
    <property type="entry name" value="Flavoproteins"/>
    <property type="match status" value="1"/>
</dbReference>
<dbReference type="PANTHER" id="PTHR43278">
    <property type="entry name" value="NAD(P)H-DEPENDENT FMN-CONTAINING OXIDOREDUCTASE YWQN-RELATED"/>
    <property type="match status" value="1"/>
</dbReference>
<sequence>MKICTLLGSAKKKGNTGTALGWIEAELESLGHEVARIHLNNTSIHGCLGCAKCRENPDEIACVQKDEALDVMERMILSDGVLFASPIYFWGFPAQMKLLIDRCFSLVTNYHKPGHTSLMEGKRVGLLVTGGDAFEQNAEGMFTAFERFADFLLARKQGGLYLAGCSDPSAFSDVEKEKAVALARSLVG</sequence>
<protein>
    <submittedName>
        <fullName evidence="4">FMN reductase</fullName>
    </submittedName>
</protein>
<dbReference type="Proteomes" id="UP000427906">
    <property type="component" value="Chromosome"/>
</dbReference>
<name>A0A5K7YGI9_9BACT</name>
<organism evidence="4 5">
    <name type="scientific">Desulfosarcina alkanivorans</name>
    <dbReference type="NCBI Taxonomy" id="571177"/>
    <lineage>
        <taxon>Bacteria</taxon>
        <taxon>Pseudomonadati</taxon>
        <taxon>Thermodesulfobacteriota</taxon>
        <taxon>Desulfobacteria</taxon>
        <taxon>Desulfobacterales</taxon>
        <taxon>Desulfosarcinaceae</taxon>
        <taxon>Desulfosarcina</taxon>
    </lineage>
</organism>
<proteinExistence type="predicted"/>
<dbReference type="EMBL" id="AP021874">
    <property type="protein sequence ID" value="BBO67683.1"/>
    <property type="molecule type" value="Genomic_DNA"/>
</dbReference>
<evidence type="ECO:0000313" key="4">
    <source>
        <dbReference type="EMBL" id="BBO67683.1"/>
    </source>
</evidence>
<evidence type="ECO:0000313" key="5">
    <source>
        <dbReference type="Proteomes" id="UP000427906"/>
    </source>
</evidence>
<dbReference type="Gene3D" id="3.40.50.360">
    <property type="match status" value="1"/>
</dbReference>
<evidence type="ECO:0000259" key="3">
    <source>
        <dbReference type="Pfam" id="PF03358"/>
    </source>
</evidence>
<dbReference type="GO" id="GO:0016491">
    <property type="term" value="F:oxidoreductase activity"/>
    <property type="evidence" value="ECO:0007669"/>
    <property type="project" value="InterPro"/>
</dbReference>